<proteinExistence type="predicted"/>
<gene>
    <name evidence="1" type="ORF">CTI12_AA616990</name>
</gene>
<dbReference type="PANTHER" id="PTHR33526:SF4">
    <property type="entry name" value="OS07G0123800 PROTEIN"/>
    <property type="match status" value="1"/>
</dbReference>
<keyword evidence="2" id="KW-1185">Reference proteome</keyword>
<evidence type="ECO:0000313" key="2">
    <source>
        <dbReference type="Proteomes" id="UP000245207"/>
    </source>
</evidence>
<dbReference type="PANTHER" id="PTHR33526">
    <property type="entry name" value="OS07G0123800 PROTEIN"/>
    <property type="match status" value="1"/>
</dbReference>
<comment type="caution">
    <text evidence="1">The sequence shown here is derived from an EMBL/GenBank/DDBJ whole genome shotgun (WGS) entry which is preliminary data.</text>
</comment>
<evidence type="ECO:0000313" key="1">
    <source>
        <dbReference type="EMBL" id="PWA34656.1"/>
    </source>
</evidence>
<protein>
    <submittedName>
        <fullName evidence="1">Uncharacterized protein</fullName>
    </submittedName>
</protein>
<dbReference type="EMBL" id="PKPP01021956">
    <property type="protein sequence ID" value="PWA34656.1"/>
    <property type="molecule type" value="Genomic_DNA"/>
</dbReference>
<dbReference type="OrthoDB" id="694638at2759"/>
<dbReference type="Proteomes" id="UP000245207">
    <property type="component" value="Unassembled WGS sequence"/>
</dbReference>
<dbReference type="AlphaFoldDB" id="A0A2U1KD10"/>
<accession>A0A2U1KD10</accession>
<reference evidence="1 2" key="1">
    <citation type="journal article" date="2018" name="Mol. Plant">
        <title>The genome of Artemisia annua provides insight into the evolution of Asteraceae family and artemisinin biosynthesis.</title>
        <authorList>
            <person name="Shen Q."/>
            <person name="Zhang L."/>
            <person name="Liao Z."/>
            <person name="Wang S."/>
            <person name="Yan T."/>
            <person name="Shi P."/>
            <person name="Liu M."/>
            <person name="Fu X."/>
            <person name="Pan Q."/>
            <person name="Wang Y."/>
            <person name="Lv Z."/>
            <person name="Lu X."/>
            <person name="Zhang F."/>
            <person name="Jiang W."/>
            <person name="Ma Y."/>
            <person name="Chen M."/>
            <person name="Hao X."/>
            <person name="Li L."/>
            <person name="Tang Y."/>
            <person name="Lv G."/>
            <person name="Zhou Y."/>
            <person name="Sun X."/>
            <person name="Brodelius P.E."/>
            <person name="Rose J.K.C."/>
            <person name="Tang K."/>
        </authorList>
    </citation>
    <scope>NUCLEOTIDE SEQUENCE [LARGE SCALE GENOMIC DNA]</scope>
    <source>
        <strain evidence="2">cv. Huhao1</strain>
        <tissue evidence="1">Leaf</tissue>
    </source>
</reference>
<name>A0A2U1KD10_ARTAN</name>
<organism evidence="1 2">
    <name type="scientific">Artemisia annua</name>
    <name type="common">Sweet wormwood</name>
    <dbReference type="NCBI Taxonomy" id="35608"/>
    <lineage>
        <taxon>Eukaryota</taxon>
        <taxon>Viridiplantae</taxon>
        <taxon>Streptophyta</taxon>
        <taxon>Embryophyta</taxon>
        <taxon>Tracheophyta</taxon>
        <taxon>Spermatophyta</taxon>
        <taxon>Magnoliopsida</taxon>
        <taxon>eudicotyledons</taxon>
        <taxon>Gunneridae</taxon>
        <taxon>Pentapetalae</taxon>
        <taxon>asterids</taxon>
        <taxon>campanulids</taxon>
        <taxon>Asterales</taxon>
        <taxon>Asteraceae</taxon>
        <taxon>Asteroideae</taxon>
        <taxon>Anthemideae</taxon>
        <taxon>Artemisiinae</taxon>
        <taxon>Artemisia</taxon>
    </lineage>
</organism>
<sequence>MATRMKLIRYMGAPRRLLRRAREVYVERMVILDEKVRPVTTMSGFPPLAPPPHHFGEHYWTINHSNCTSREAVLLRTTSERITTTSEELDMCETDDAQRSYSSLGLGRVATIEEDKWYESDEEINVRFDLYMSKFRSQAIGRRGIGGYY</sequence>